<evidence type="ECO:0000313" key="1">
    <source>
        <dbReference type="EMBL" id="MET4569092.1"/>
    </source>
</evidence>
<dbReference type="EMBL" id="JBEPSD010000001">
    <property type="protein sequence ID" value="MET4569092.1"/>
    <property type="molecule type" value="Genomic_DNA"/>
</dbReference>
<reference evidence="1 2" key="1">
    <citation type="submission" date="2024-06" db="EMBL/GenBank/DDBJ databases">
        <title>Sorghum-associated microbial communities from plants grown in Nebraska, USA.</title>
        <authorList>
            <person name="Schachtman D."/>
        </authorList>
    </citation>
    <scope>NUCLEOTIDE SEQUENCE [LARGE SCALE GENOMIC DNA]</scope>
    <source>
        <strain evidence="1 2">1757</strain>
    </source>
</reference>
<proteinExistence type="predicted"/>
<sequence>MFSSMRADLPDAGLTLELSGGAAVRLNEMLDGCDELRLGEAVGLGERRTMSNRLPQTTSSKG</sequence>
<protein>
    <submittedName>
        <fullName evidence="1">Uncharacterized protein</fullName>
    </submittedName>
</protein>
<evidence type="ECO:0000313" key="2">
    <source>
        <dbReference type="Proteomes" id="UP001549251"/>
    </source>
</evidence>
<dbReference type="Proteomes" id="UP001549251">
    <property type="component" value="Unassembled WGS sequence"/>
</dbReference>
<organism evidence="1 2">
    <name type="scientific">Rhodanobacter soli</name>
    <dbReference type="NCBI Taxonomy" id="590609"/>
    <lineage>
        <taxon>Bacteria</taxon>
        <taxon>Pseudomonadati</taxon>
        <taxon>Pseudomonadota</taxon>
        <taxon>Gammaproteobacteria</taxon>
        <taxon>Lysobacterales</taxon>
        <taxon>Rhodanobacteraceae</taxon>
        <taxon>Rhodanobacter</taxon>
    </lineage>
</organism>
<comment type="caution">
    <text evidence="1">The sequence shown here is derived from an EMBL/GenBank/DDBJ whole genome shotgun (WGS) entry which is preliminary data.</text>
</comment>
<name>A0ABV2PVN7_9GAMM</name>
<gene>
    <name evidence="1" type="ORF">ABIE04_001419</name>
</gene>
<keyword evidence="2" id="KW-1185">Reference proteome</keyword>
<accession>A0ABV2PVN7</accession>